<evidence type="ECO:0000313" key="4">
    <source>
        <dbReference type="Proteomes" id="UP000593875"/>
    </source>
</evidence>
<dbReference type="Proteomes" id="UP000593875">
    <property type="component" value="Chromosome"/>
</dbReference>
<sequence length="345" mass="38344">MLLKIGELAKRTALTVRTLHHYDAIGLLTPSARSDAGYRLYNGADIARLHRILALRRFGLSLADIGTYLTRPDLPLVDVVTQQIAMLTQQIDEADALRIRLSRLRQQLIAGQEPDLADWLTTLEHMSMYDKYFSQDELKQLPLYTDSAARSQEWAALVAAVQALLDAGAAPTDPQAQALAQEWMTKIVRDTGNNPVLFAKLNAMHEREPSVQDQTGITPALMGFVIAAAYEAKCAIYRRYLDDDEYAYLRANIGKRSAEWPGLVAQVRSAMDAGHAPDAPEVRPLAQHWFDLFRSYAGDNPATQMKLRQALENEPALTNGGWVDAPMRAFMRQAMAALRAQAAQA</sequence>
<dbReference type="InterPro" id="IPR009061">
    <property type="entry name" value="DNA-bd_dom_put_sf"/>
</dbReference>
<keyword evidence="1" id="KW-0238">DNA-binding</keyword>
<evidence type="ECO:0000259" key="2">
    <source>
        <dbReference type="PROSITE" id="PS50937"/>
    </source>
</evidence>
<dbReference type="EMBL" id="CP062941">
    <property type="protein sequence ID" value="QOL50649.1"/>
    <property type="molecule type" value="Genomic_DNA"/>
</dbReference>
<dbReference type="PANTHER" id="PTHR30204">
    <property type="entry name" value="REDOX-CYCLING DRUG-SENSING TRANSCRIPTIONAL ACTIVATOR SOXR"/>
    <property type="match status" value="1"/>
</dbReference>
<feature type="domain" description="HTH merR-type" evidence="2">
    <location>
        <begin position="2"/>
        <end position="71"/>
    </location>
</feature>
<dbReference type="Pfam" id="PF07739">
    <property type="entry name" value="TipAS"/>
    <property type="match status" value="1"/>
</dbReference>
<dbReference type="InterPro" id="IPR000551">
    <property type="entry name" value="MerR-type_HTH_dom"/>
</dbReference>
<protein>
    <submittedName>
        <fullName evidence="3">MerR family transcriptional regulator</fullName>
    </submittedName>
</protein>
<dbReference type="SUPFAM" id="SSF46955">
    <property type="entry name" value="Putative DNA-binding domain"/>
    <property type="match status" value="1"/>
</dbReference>
<dbReference type="PRINTS" id="PR00040">
    <property type="entry name" value="HTHMERR"/>
</dbReference>
<evidence type="ECO:0000313" key="3">
    <source>
        <dbReference type="EMBL" id="QOL50649.1"/>
    </source>
</evidence>
<dbReference type="PROSITE" id="PS50937">
    <property type="entry name" value="HTH_MERR_2"/>
    <property type="match status" value="1"/>
</dbReference>
<dbReference type="InterPro" id="IPR012925">
    <property type="entry name" value="TipAS_dom"/>
</dbReference>
<dbReference type="GO" id="GO:0003700">
    <property type="term" value="F:DNA-binding transcription factor activity"/>
    <property type="evidence" value="ECO:0007669"/>
    <property type="project" value="InterPro"/>
</dbReference>
<name>A0A7L9U878_9BURK</name>
<gene>
    <name evidence="3" type="ORF">LPB04_04975</name>
</gene>
<reference evidence="3 4" key="1">
    <citation type="submission" date="2020-10" db="EMBL/GenBank/DDBJ databases">
        <title>Genome sequencing of Massilia sp. LPB0304.</title>
        <authorList>
            <person name="Kim J."/>
        </authorList>
    </citation>
    <scope>NUCLEOTIDE SEQUENCE [LARGE SCALE GENOMIC DNA]</scope>
    <source>
        <strain evidence="3 4">LPB0304</strain>
    </source>
</reference>
<dbReference type="Pfam" id="PF13411">
    <property type="entry name" value="MerR_1"/>
    <property type="match status" value="1"/>
</dbReference>
<dbReference type="KEGG" id="mlir:LPB04_04975"/>
<dbReference type="GO" id="GO:0003677">
    <property type="term" value="F:DNA binding"/>
    <property type="evidence" value="ECO:0007669"/>
    <property type="project" value="UniProtKB-KW"/>
</dbReference>
<dbReference type="RefSeq" id="WP_193687636.1">
    <property type="nucleotide sequence ID" value="NZ_CP062941.1"/>
</dbReference>
<dbReference type="AlphaFoldDB" id="A0A7L9U878"/>
<evidence type="ECO:0000256" key="1">
    <source>
        <dbReference type="ARBA" id="ARBA00023125"/>
    </source>
</evidence>
<dbReference type="InterPro" id="IPR047057">
    <property type="entry name" value="MerR_fam"/>
</dbReference>
<dbReference type="CDD" id="cd04788">
    <property type="entry name" value="HTH_NolA-AlbR"/>
    <property type="match status" value="1"/>
</dbReference>
<dbReference type="PANTHER" id="PTHR30204:SF90">
    <property type="entry name" value="HTH-TYPE TRANSCRIPTIONAL ACTIVATOR MTA"/>
    <property type="match status" value="1"/>
</dbReference>
<dbReference type="SMART" id="SM00422">
    <property type="entry name" value="HTH_MERR"/>
    <property type="match status" value="1"/>
</dbReference>
<dbReference type="Gene3D" id="1.10.1660.10">
    <property type="match status" value="1"/>
</dbReference>
<organism evidence="3 4">
    <name type="scientific">Massilia litorea</name>
    <dbReference type="NCBI Taxonomy" id="2769491"/>
    <lineage>
        <taxon>Bacteria</taxon>
        <taxon>Pseudomonadati</taxon>
        <taxon>Pseudomonadota</taxon>
        <taxon>Betaproteobacteria</taxon>
        <taxon>Burkholderiales</taxon>
        <taxon>Oxalobacteraceae</taxon>
        <taxon>Telluria group</taxon>
        <taxon>Massilia</taxon>
    </lineage>
</organism>
<keyword evidence="4" id="KW-1185">Reference proteome</keyword>
<proteinExistence type="predicted"/>
<accession>A0A7L9U878</accession>